<feature type="transmembrane region" description="Helical" evidence="1">
    <location>
        <begin position="23"/>
        <end position="45"/>
    </location>
</feature>
<dbReference type="AlphaFoldDB" id="A0A6S7DES8"/>
<proteinExistence type="predicted"/>
<gene>
    <name evidence="2" type="ORF">LMG26841_01670</name>
</gene>
<keyword evidence="1" id="KW-1133">Transmembrane helix</keyword>
<keyword evidence="1" id="KW-0472">Membrane</keyword>
<keyword evidence="1" id="KW-0812">Transmembrane</keyword>
<dbReference type="RefSeq" id="WP_175167099.1">
    <property type="nucleotide sequence ID" value="NZ_CADIKW010000002.1"/>
</dbReference>
<reference evidence="2 3" key="1">
    <citation type="submission" date="2020-04" db="EMBL/GenBank/DDBJ databases">
        <authorList>
            <person name="De Canck E."/>
        </authorList>
    </citation>
    <scope>NUCLEOTIDE SEQUENCE [LARGE SCALE GENOMIC DNA]</scope>
    <source>
        <strain evidence="2 3">LMG 26841</strain>
    </source>
</reference>
<dbReference type="Proteomes" id="UP000494272">
    <property type="component" value="Unassembled WGS sequence"/>
</dbReference>
<dbReference type="GeneID" id="94355215"/>
<evidence type="ECO:0000313" key="3">
    <source>
        <dbReference type="Proteomes" id="UP000494272"/>
    </source>
</evidence>
<protein>
    <recommendedName>
        <fullName evidence="4">Acyltransferase 3 domain-containing protein</fullName>
    </recommendedName>
</protein>
<sequence>MLVIRERWINDALGVMRSLSVEVAFYLLFPLGALVSRACSTPLNLRLRRLWRLGRGLR</sequence>
<dbReference type="EMBL" id="CADIKW010000002">
    <property type="protein sequence ID" value="CAB3845251.1"/>
    <property type="molecule type" value="Genomic_DNA"/>
</dbReference>
<accession>A0A6S7DES8</accession>
<keyword evidence="3" id="KW-1185">Reference proteome</keyword>
<evidence type="ECO:0008006" key="4">
    <source>
        <dbReference type="Google" id="ProtNLM"/>
    </source>
</evidence>
<evidence type="ECO:0000256" key="1">
    <source>
        <dbReference type="SAM" id="Phobius"/>
    </source>
</evidence>
<organism evidence="2 3">
    <name type="scientific">Achromobacter dolens</name>
    <dbReference type="NCBI Taxonomy" id="1287738"/>
    <lineage>
        <taxon>Bacteria</taxon>
        <taxon>Pseudomonadati</taxon>
        <taxon>Pseudomonadota</taxon>
        <taxon>Betaproteobacteria</taxon>
        <taxon>Burkholderiales</taxon>
        <taxon>Alcaligenaceae</taxon>
        <taxon>Achromobacter</taxon>
    </lineage>
</organism>
<evidence type="ECO:0000313" key="2">
    <source>
        <dbReference type="EMBL" id="CAB3845251.1"/>
    </source>
</evidence>
<name>A0A6S7DES8_9BURK</name>